<dbReference type="CDD" id="cd16448">
    <property type="entry name" value="RING-H2"/>
    <property type="match status" value="1"/>
</dbReference>
<dbReference type="Proteomes" id="UP000233469">
    <property type="component" value="Unassembled WGS sequence"/>
</dbReference>
<proteinExistence type="predicted"/>
<reference evidence="3 4" key="1">
    <citation type="submission" date="2016-04" db="EMBL/GenBank/DDBJ databases">
        <title>Genome analyses suggest a sexual origin of heterokaryosis in a supposedly ancient asexual fungus.</title>
        <authorList>
            <person name="Ropars J."/>
            <person name="Sedzielewska K."/>
            <person name="Noel J."/>
            <person name="Charron P."/>
            <person name="Farinelli L."/>
            <person name="Marton T."/>
            <person name="Kruger M."/>
            <person name="Pelin A."/>
            <person name="Brachmann A."/>
            <person name="Corradi N."/>
        </authorList>
    </citation>
    <scope>NUCLEOTIDE SEQUENCE [LARGE SCALE GENOMIC DNA]</scope>
    <source>
        <strain evidence="3 4">C2</strain>
    </source>
</reference>
<comment type="caution">
    <text evidence="3">The sequence shown here is derived from an EMBL/GenBank/DDBJ whole genome shotgun (WGS) entry which is preliminary data.</text>
</comment>
<gene>
    <name evidence="3" type="ORF">RhiirC2_788272</name>
</gene>
<evidence type="ECO:0000256" key="1">
    <source>
        <dbReference type="PROSITE-ProRule" id="PRU00175"/>
    </source>
</evidence>
<keyword evidence="1" id="KW-0862">Zinc</keyword>
<evidence type="ECO:0000313" key="3">
    <source>
        <dbReference type="EMBL" id="PKK63875.1"/>
    </source>
</evidence>
<keyword evidence="1" id="KW-0479">Metal-binding</keyword>
<dbReference type="InterPro" id="IPR001841">
    <property type="entry name" value="Znf_RING"/>
</dbReference>
<reference evidence="3 4" key="2">
    <citation type="submission" date="2017-10" db="EMBL/GenBank/DDBJ databases">
        <title>Extensive intraspecific genome diversity in a model arbuscular mycorrhizal fungus.</title>
        <authorList>
            <person name="Chen E.C.H."/>
            <person name="Morin E."/>
            <person name="Baudet D."/>
            <person name="Noel J."/>
            <person name="Ndikumana S."/>
            <person name="Charron P."/>
            <person name="St-Onge C."/>
            <person name="Giorgi J."/>
            <person name="Grigoriev I.V."/>
            <person name="Roux C."/>
            <person name="Martin F.M."/>
            <person name="Corradi N."/>
        </authorList>
    </citation>
    <scope>NUCLEOTIDE SEQUENCE [LARGE SCALE GENOMIC DNA]</scope>
    <source>
        <strain evidence="3 4">C2</strain>
    </source>
</reference>
<dbReference type="GO" id="GO:0008270">
    <property type="term" value="F:zinc ion binding"/>
    <property type="evidence" value="ECO:0007669"/>
    <property type="project" value="UniProtKB-KW"/>
</dbReference>
<evidence type="ECO:0000259" key="2">
    <source>
        <dbReference type="PROSITE" id="PS50089"/>
    </source>
</evidence>
<evidence type="ECO:0000313" key="4">
    <source>
        <dbReference type="Proteomes" id="UP000233469"/>
    </source>
</evidence>
<keyword evidence="1" id="KW-0863">Zinc-finger</keyword>
<dbReference type="AlphaFoldDB" id="A0A2N1MQF8"/>
<dbReference type="VEuPathDB" id="FungiDB:FUN_022086"/>
<dbReference type="EMBL" id="LLXL01001552">
    <property type="protein sequence ID" value="PKK63875.1"/>
    <property type="molecule type" value="Genomic_DNA"/>
</dbReference>
<dbReference type="OrthoDB" id="2404060at2759"/>
<feature type="domain" description="RING-type" evidence="2">
    <location>
        <begin position="16"/>
        <end position="74"/>
    </location>
</feature>
<dbReference type="PROSITE" id="PS50089">
    <property type="entry name" value="ZF_RING_2"/>
    <property type="match status" value="1"/>
</dbReference>
<sequence>MAMAMSAEKSSSPYFCLICSNEIQVAVTHCPLDDTNNSLLIIKCQEDFITFTCTHQYHLSCINKQPLPLSCPLCPRNDYQQNEGVLVFSDAYGHTEVGGTPLIVDNEFGNNTMSISANESINRTSDISYVSEYWYENGENLVVTYDQSPGTTVDKTPNVPREKKKNKKVKKDIIVLNHELLNPNDEPLETVRSVNVLTASYRMHHLAQLWEQTDNCDNEMRDTIREGLICYFLLGKNLNERYDELVNDNYPPLEAKKKIKQEIKSFFNGSDDSLAKKTEKARKIYWLFNAIGEDKIQRVRTITADTIARLSYPQLDMIKESVLQGRVFYPEGTE</sequence>
<dbReference type="SUPFAM" id="SSF57850">
    <property type="entry name" value="RING/U-box"/>
    <property type="match status" value="1"/>
</dbReference>
<protein>
    <recommendedName>
        <fullName evidence="2">RING-type domain-containing protein</fullName>
    </recommendedName>
</protein>
<name>A0A2N1MQF8_9GLOM</name>
<accession>A0A2N1MQF8</accession>
<organism evidence="3 4">
    <name type="scientific">Rhizophagus irregularis</name>
    <dbReference type="NCBI Taxonomy" id="588596"/>
    <lineage>
        <taxon>Eukaryota</taxon>
        <taxon>Fungi</taxon>
        <taxon>Fungi incertae sedis</taxon>
        <taxon>Mucoromycota</taxon>
        <taxon>Glomeromycotina</taxon>
        <taxon>Glomeromycetes</taxon>
        <taxon>Glomerales</taxon>
        <taxon>Glomeraceae</taxon>
        <taxon>Rhizophagus</taxon>
    </lineage>
</organism>